<dbReference type="EMBL" id="CP013690">
    <property type="protein sequence ID" value="ALU26855.1"/>
    <property type="molecule type" value="Genomic_DNA"/>
</dbReference>
<proteinExistence type="predicted"/>
<dbReference type="AlphaFoldDB" id="A0AAI8G5B7"/>
<name>A0AAI8G5B7_9FLAO</name>
<dbReference type="EMBL" id="CP013690">
    <property type="protein sequence ID" value="ALU24694.1"/>
    <property type="molecule type" value="Genomic_DNA"/>
</dbReference>
<dbReference type="Proteomes" id="UP000069030">
    <property type="component" value="Chromosome"/>
</dbReference>
<dbReference type="KEGG" id="mod:AS202_12160"/>
<reference evidence="2 3" key="1">
    <citation type="journal article" date="2016" name="J. Zhejiang Univ. Sci. B">
        <title>Antibiotic resistance mechanisms of Myroides sp.</title>
        <authorList>
            <person name="Hu S."/>
            <person name="Yuan S."/>
            <person name="Qu H."/>
            <person name="Jiang T."/>
            <person name="Zhou Y."/>
            <person name="Wang M."/>
            <person name="Ming D."/>
        </authorList>
    </citation>
    <scope>NUCLEOTIDE SEQUENCE [LARGE SCALE GENOMIC DNA]</scope>
    <source>
        <strain evidence="2 3">PR63039</strain>
    </source>
</reference>
<accession>A0AAI8G5B7</accession>
<dbReference type="RefSeq" id="WP_058698971.1">
    <property type="nucleotide sequence ID" value="NZ_CP013690.1"/>
</dbReference>
<protein>
    <submittedName>
        <fullName evidence="2">Uncharacterized protein</fullName>
    </submittedName>
</protein>
<evidence type="ECO:0000313" key="2">
    <source>
        <dbReference type="EMBL" id="ALU26855.1"/>
    </source>
</evidence>
<dbReference type="KEGG" id="mod:AS202_00075"/>
<evidence type="ECO:0000313" key="3">
    <source>
        <dbReference type="Proteomes" id="UP000069030"/>
    </source>
</evidence>
<evidence type="ECO:0000313" key="1">
    <source>
        <dbReference type="EMBL" id="ALU24694.1"/>
    </source>
</evidence>
<gene>
    <name evidence="1" type="ORF">AS202_00075</name>
    <name evidence="2" type="ORF">AS202_12160</name>
</gene>
<organism evidence="2 3">
    <name type="scientific">Myroides odoratimimus</name>
    <dbReference type="NCBI Taxonomy" id="76832"/>
    <lineage>
        <taxon>Bacteria</taxon>
        <taxon>Pseudomonadati</taxon>
        <taxon>Bacteroidota</taxon>
        <taxon>Flavobacteriia</taxon>
        <taxon>Flavobacteriales</taxon>
        <taxon>Flavobacteriaceae</taxon>
        <taxon>Myroides</taxon>
    </lineage>
</organism>
<sequence>MTNKENIKRLIINREQVVNVVTIISEDEMVLLQMIDNILLALNNPIVMEHYNNYPKYIEEYGIEKLLKREVEFEDTGKFEFEVANTLMALQLLICCAFELIKEGKLVDYKKHEKEVLEKNSFRIYAIEKIINIMGFEYFMAHIYNLVILVVGKENYKTITDLFSSQDISVLEKENVLDDNPIMQYNKEVIIWFGMIRIFIDLMTCIVELNTDQDNTLID</sequence>